<dbReference type="Proteomes" id="UP000092256">
    <property type="component" value="Unassembled WGS sequence"/>
</dbReference>
<dbReference type="RefSeq" id="WP_065200511.1">
    <property type="nucleotide sequence ID" value="NZ_LYVJ01000015.1"/>
</dbReference>
<protein>
    <recommendedName>
        <fullName evidence="4">DUF4760 domain-containing protein</fullName>
    </recommendedName>
</protein>
<evidence type="ECO:0000313" key="2">
    <source>
        <dbReference type="EMBL" id="OBU64344.1"/>
    </source>
</evidence>
<accession>A0A1A6XP07</accession>
<dbReference type="InterPro" id="IPR031876">
    <property type="entry name" value="DUF4760"/>
</dbReference>
<comment type="caution">
    <text evidence="2">The sequence shown here is derived from an EMBL/GenBank/DDBJ whole genome shotgun (WGS) entry which is preliminary data.</text>
</comment>
<keyword evidence="1" id="KW-1133">Transmembrane helix</keyword>
<gene>
    <name evidence="2" type="ORF">A9K58_17285</name>
</gene>
<keyword evidence="1" id="KW-0812">Transmembrane</keyword>
<feature type="transmembrane region" description="Helical" evidence="1">
    <location>
        <begin position="12"/>
        <end position="33"/>
    </location>
</feature>
<reference evidence="2 3" key="1">
    <citation type="submission" date="2016-05" db="EMBL/GenBank/DDBJ databases">
        <title>Draft Genome Sequences of Stenotrophomonas maltophilia Strains Sm32COP, Sm41DVV, Sm46PAILV, SmF3, SmF22, SmSOFb1 and SmCVFa1, Isolated from Different Manures, in France.</title>
        <authorList>
            <person name="Nazaret S."/>
            <person name="Bodilis J."/>
        </authorList>
    </citation>
    <scope>NUCLEOTIDE SEQUENCE [LARGE SCALE GENOMIC DNA]</scope>
    <source>
        <strain evidence="2 3">Sm46PAILV</strain>
    </source>
</reference>
<proteinExistence type="predicted"/>
<sequence length="254" mass="28815">MDKWGEFLYRHASKLIAIAVVLAFVSFAGGVYFKAYQAALFKGAELFVWAAGLMSVLLVRRQLHAQEVILEAHRQQQEEGYEQLQRDHDWRCYAFYHQHFSDLPAANLRKGVYDLAHAPETQFIDCFSDRGRPMPADVLAKVRGSSAEWDYIRPYLDGFETFCGAINAKLVDDDYAFSLQATRVIRNYTVFEPLIDEYRKASPSAYCEFYKVAYRWKIRLLPAEGRDVGGLGVDGNGAKPIAGPRKRGGLDRAA</sequence>
<evidence type="ECO:0000313" key="3">
    <source>
        <dbReference type="Proteomes" id="UP000092256"/>
    </source>
</evidence>
<dbReference type="AlphaFoldDB" id="A0A1A6XP07"/>
<name>A0A1A6XP07_STEMA</name>
<dbReference type="Pfam" id="PF15956">
    <property type="entry name" value="DUF4760"/>
    <property type="match status" value="1"/>
</dbReference>
<organism evidence="2 3">
    <name type="scientific">Stenotrophomonas maltophilia</name>
    <name type="common">Pseudomonas maltophilia</name>
    <name type="synonym">Xanthomonas maltophilia</name>
    <dbReference type="NCBI Taxonomy" id="40324"/>
    <lineage>
        <taxon>Bacteria</taxon>
        <taxon>Pseudomonadati</taxon>
        <taxon>Pseudomonadota</taxon>
        <taxon>Gammaproteobacteria</taxon>
        <taxon>Lysobacterales</taxon>
        <taxon>Lysobacteraceae</taxon>
        <taxon>Stenotrophomonas</taxon>
        <taxon>Stenotrophomonas maltophilia group</taxon>
    </lineage>
</organism>
<evidence type="ECO:0000256" key="1">
    <source>
        <dbReference type="SAM" id="Phobius"/>
    </source>
</evidence>
<dbReference type="EMBL" id="LYVJ01000015">
    <property type="protein sequence ID" value="OBU64344.1"/>
    <property type="molecule type" value="Genomic_DNA"/>
</dbReference>
<keyword evidence="1" id="KW-0472">Membrane</keyword>
<evidence type="ECO:0008006" key="4">
    <source>
        <dbReference type="Google" id="ProtNLM"/>
    </source>
</evidence>
<feature type="transmembrane region" description="Helical" evidence="1">
    <location>
        <begin position="39"/>
        <end position="59"/>
    </location>
</feature>